<dbReference type="Pfam" id="PF01428">
    <property type="entry name" value="zf-AN1"/>
    <property type="match status" value="2"/>
</dbReference>
<evidence type="ECO:0000259" key="5">
    <source>
        <dbReference type="PROSITE" id="PS51039"/>
    </source>
</evidence>
<keyword evidence="7" id="KW-1185">Reference proteome</keyword>
<dbReference type="Pfam" id="PF25327">
    <property type="entry name" value="UBL_ZFAND1"/>
    <property type="match status" value="1"/>
</dbReference>
<dbReference type="PANTHER" id="PTHR14677:SF40">
    <property type="entry name" value="CDC48-ASSOCIATED UBIQUITIN-LIKE_ZINC FINGER PROTEIN 1"/>
    <property type="match status" value="1"/>
</dbReference>
<dbReference type="Gene3D" id="4.10.1110.10">
    <property type="entry name" value="AN1-like Zinc finger"/>
    <property type="match status" value="2"/>
</dbReference>
<dbReference type="PANTHER" id="PTHR14677">
    <property type="entry name" value="ARSENITE INDUCUBLE RNA ASSOCIATED PROTEIN AIP-1-RELATED"/>
    <property type="match status" value="1"/>
</dbReference>
<name>A0A2P5I6G2_DIAHE</name>
<dbReference type="EMBL" id="MAVT02000213">
    <property type="protein sequence ID" value="POS78101.1"/>
    <property type="molecule type" value="Genomic_DNA"/>
</dbReference>
<keyword evidence="2 4" id="KW-0863">Zinc-finger</keyword>
<dbReference type="Proteomes" id="UP000094444">
    <property type="component" value="Unassembled WGS sequence"/>
</dbReference>
<comment type="caution">
    <text evidence="6">The sequence shown here is derived from an EMBL/GenBank/DDBJ whole genome shotgun (WGS) entry which is preliminary data.</text>
</comment>
<evidence type="ECO:0000256" key="3">
    <source>
        <dbReference type="ARBA" id="ARBA00022833"/>
    </source>
</evidence>
<accession>A0A2P5I6G2</accession>
<dbReference type="InParanoid" id="A0A2P5I6G2"/>
<dbReference type="InterPro" id="IPR035896">
    <property type="entry name" value="AN1-like_Znf"/>
</dbReference>
<gene>
    <name evidence="6" type="ORF">DHEL01_v203501</name>
</gene>
<protein>
    <submittedName>
        <fullName evidence="6">AN1-like Zinc finger</fullName>
    </submittedName>
</protein>
<keyword evidence="1" id="KW-0479">Metal-binding</keyword>
<proteinExistence type="predicted"/>
<dbReference type="STRING" id="158607.A0A2P5I6G2"/>
<evidence type="ECO:0000256" key="4">
    <source>
        <dbReference type="PROSITE-ProRule" id="PRU00449"/>
    </source>
</evidence>
<feature type="domain" description="AN1-type" evidence="5">
    <location>
        <begin position="30"/>
        <end position="78"/>
    </location>
</feature>
<dbReference type="OrthoDB" id="431929at2759"/>
<evidence type="ECO:0000313" key="7">
    <source>
        <dbReference type="Proteomes" id="UP000094444"/>
    </source>
</evidence>
<dbReference type="FunCoup" id="A0A2P5I6G2">
    <property type="interactions" value="193"/>
</dbReference>
<dbReference type="SUPFAM" id="SSF118310">
    <property type="entry name" value="AN1-like Zinc finger"/>
    <property type="match status" value="2"/>
</dbReference>
<dbReference type="AlphaFoldDB" id="A0A2P5I6G2"/>
<dbReference type="GO" id="GO:0008270">
    <property type="term" value="F:zinc ion binding"/>
    <property type="evidence" value="ECO:0007669"/>
    <property type="project" value="UniProtKB-KW"/>
</dbReference>
<dbReference type="SMART" id="SM00154">
    <property type="entry name" value="ZnF_AN1"/>
    <property type="match status" value="2"/>
</dbReference>
<evidence type="ECO:0000256" key="1">
    <source>
        <dbReference type="ARBA" id="ARBA00022723"/>
    </source>
</evidence>
<organism evidence="6 7">
    <name type="scientific">Diaporthe helianthi</name>
    <dbReference type="NCBI Taxonomy" id="158607"/>
    <lineage>
        <taxon>Eukaryota</taxon>
        <taxon>Fungi</taxon>
        <taxon>Dikarya</taxon>
        <taxon>Ascomycota</taxon>
        <taxon>Pezizomycotina</taxon>
        <taxon>Sordariomycetes</taxon>
        <taxon>Sordariomycetidae</taxon>
        <taxon>Diaporthales</taxon>
        <taxon>Diaporthaceae</taxon>
        <taxon>Diaporthe</taxon>
    </lineage>
</organism>
<dbReference type="InterPro" id="IPR000058">
    <property type="entry name" value="Znf_AN1"/>
</dbReference>
<feature type="domain" description="AN1-type" evidence="5">
    <location>
        <begin position="99"/>
        <end position="151"/>
    </location>
</feature>
<dbReference type="InterPro" id="IPR057358">
    <property type="entry name" value="UBL_ZFAND1-like"/>
</dbReference>
<evidence type="ECO:0000313" key="6">
    <source>
        <dbReference type="EMBL" id="POS78101.1"/>
    </source>
</evidence>
<sequence length="315" mass="34707">MANRSPSSEGHETSYVNMTEVDRSQYADASLIGKHCEAEYCNQLDFLPFYCQSCEKTFCLDHRTESAHKCAKEGAWAERKRLAQLARPSAGDGKQLQDHVSQKPCASPDCKTTVGTSLVPGVHCQGCNRDYCLKHRLKEEHDCDNLVPLGARPGLQAADKAKSALQKLRLWGAAKREAATRALPKPKPTSASQRLVAVNNLKKTAKGDEKLAPEKRVYLFVEAEAATTTAKIPKGQFFYSKDWVVGRVLDAAARSLQVENINNQSSEERDKLRVFHVEGGRVLDYSEKVGAALVSGNTIVLLRNVGPLVPDLIEM</sequence>
<evidence type="ECO:0000256" key="2">
    <source>
        <dbReference type="ARBA" id="ARBA00022771"/>
    </source>
</evidence>
<dbReference type="PROSITE" id="PS51039">
    <property type="entry name" value="ZF_AN1"/>
    <property type="match status" value="2"/>
</dbReference>
<keyword evidence="3" id="KW-0862">Zinc</keyword>
<dbReference type="GO" id="GO:0005737">
    <property type="term" value="C:cytoplasm"/>
    <property type="evidence" value="ECO:0007669"/>
    <property type="project" value="TreeGrafter"/>
</dbReference>
<reference evidence="6" key="1">
    <citation type="submission" date="2017-09" db="EMBL/GenBank/DDBJ databases">
        <title>Polyketide synthases of a Diaporthe helianthi virulent isolate.</title>
        <authorList>
            <person name="Baroncelli R."/>
        </authorList>
    </citation>
    <scope>NUCLEOTIDE SEQUENCE [LARGE SCALE GENOMIC DNA]</scope>
    <source>
        <strain evidence="6">7/96</strain>
    </source>
</reference>